<keyword evidence="6" id="KW-0560">Oxidoreductase</keyword>
<reference evidence="11 12" key="1">
    <citation type="submission" date="2020-01" db="EMBL/GenBank/DDBJ databases">
        <title>Genomes of bacteria type strains.</title>
        <authorList>
            <person name="Chen J."/>
            <person name="Zhu S."/>
            <person name="Yang J."/>
        </authorList>
    </citation>
    <scope>NUCLEOTIDE SEQUENCE [LARGE SCALE GENOMIC DNA]</scope>
    <source>
        <strain evidence="11 12">LMG 22958</strain>
    </source>
</reference>
<evidence type="ECO:0000256" key="1">
    <source>
        <dbReference type="ARBA" id="ARBA00001954"/>
    </source>
</evidence>
<organism evidence="11 12">
    <name type="scientific">Alteromonas hispanica</name>
    <dbReference type="NCBI Taxonomy" id="315421"/>
    <lineage>
        <taxon>Bacteria</taxon>
        <taxon>Pseudomonadati</taxon>
        <taxon>Pseudomonadota</taxon>
        <taxon>Gammaproteobacteria</taxon>
        <taxon>Alteromonadales</taxon>
        <taxon>Alteromonadaceae</taxon>
        <taxon>Alteromonas/Salinimonas group</taxon>
        <taxon>Alteromonas</taxon>
    </lineage>
</organism>
<comment type="caution">
    <text evidence="11">The sequence shown here is derived from an EMBL/GenBank/DDBJ whole genome shotgun (WGS) entry which is preliminary data.</text>
</comment>
<dbReference type="Proteomes" id="UP000478837">
    <property type="component" value="Unassembled WGS sequence"/>
</dbReference>
<evidence type="ECO:0000256" key="6">
    <source>
        <dbReference type="ARBA" id="ARBA00023002"/>
    </source>
</evidence>
<evidence type="ECO:0000256" key="5">
    <source>
        <dbReference type="ARBA" id="ARBA00022964"/>
    </source>
</evidence>
<feature type="binding site" evidence="9">
    <location>
        <position position="130"/>
    </location>
    <ligand>
        <name>2-oxoglutarate</name>
        <dbReference type="ChEBI" id="CHEBI:16810"/>
    </ligand>
</feature>
<dbReference type="SUPFAM" id="SSF51197">
    <property type="entry name" value="Clavaminate synthase-like"/>
    <property type="match status" value="1"/>
</dbReference>
<evidence type="ECO:0000313" key="12">
    <source>
        <dbReference type="Proteomes" id="UP000478837"/>
    </source>
</evidence>
<dbReference type="FunFam" id="2.60.120.590:FF:000004">
    <property type="entry name" value="DNA oxidative demethylase ALKBH2"/>
    <property type="match status" value="1"/>
</dbReference>
<keyword evidence="2" id="KW-0479">Metal-binding</keyword>
<feature type="binding site" evidence="9">
    <location>
        <position position="209"/>
    </location>
    <ligand>
        <name>2-oxoglutarate</name>
        <dbReference type="ChEBI" id="CHEBI:16810"/>
    </ligand>
</feature>
<evidence type="ECO:0000256" key="3">
    <source>
        <dbReference type="ARBA" id="ARBA00022763"/>
    </source>
</evidence>
<dbReference type="InterPro" id="IPR005123">
    <property type="entry name" value="Oxoglu/Fe-dep_dioxygenase_dom"/>
</dbReference>
<keyword evidence="5 11" id="KW-0223">Dioxygenase</keyword>
<dbReference type="Gene3D" id="2.60.120.590">
    <property type="entry name" value="Alpha-ketoglutarate-dependent dioxygenase AlkB-like"/>
    <property type="match status" value="1"/>
</dbReference>
<feature type="binding site" evidence="9">
    <location>
        <position position="213"/>
    </location>
    <ligand>
        <name>2-oxoglutarate</name>
        <dbReference type="ChEBI" id="CHEBI:16810"/>
    </ligand>
</feature>
<evidence type="ECO:0000256" key="7">
    <source>
        <dbReference type="ARBA" id="ARBA00023004"/>
    </source>
</evidence>
<keyword evidence="12" id="KW-1185">Reference proteome</keyword>
<dbReference type="EMBL" id="JAAAWP010000005">
    <property type="protein sequence ID" value="NDW21877.1"/>
    <property type="molecule type" value="Genomic_DNA"/>
</dbReference>
<dbReference type="PROSITE" id="PS51471">
    <property type="entry name" value="FE2OG_OXY"/>
    <property type="match status" value="1"/>
</dbReference>
<dbReference type="GO" id="GO:0051747">
    <property type="term" value="F:cytosine C-5 DNA demethylase activity"/>
    <property type="evidence" value="ECO:0007669"/>
    <property type="project" value="TreeGrafter"/>
</dbReference>
<evidence type="ECO:0000313" key="11">
    <source>
        <dbReference type="EMBL" id="NDW21877.1"/>
    </source>
</evidence>
<name>A0A6L9MUX6_9ALTE</name>
<keyword evidence="7" id="KW-0408">Iron</keyword>
<dbReference type="InterPro" id="IPR037151">
    <property type="entry name" value="AlkB-like_sf"/>
</dbReference>
<evidence type="ECO:0000256" key="9">
    <source>
        <dbReference type="PIRSR" id="PIRSR632852-1"/>
    </source>
</evidence>
<feature type="domain" description="Fe2OG dioxygenase" evidence="10">
    <location>
        <begin position="121"/>
        <end position="218"/>
    </location>
</feature>
<feature type="binding site" evidence="9">
    <location>
        <position position="197"/>
    </location>
    <ligand>
        <name>2-oxoglutarate</name>
        <dbReference type="ChEBI" id="CHEBI:16810"/>
    </ligand>
</feature>
<dbReference type="AlphaFoldDB" id="A0A6L9MUX6"/>
<keyword evidence="4" id="KW-0460">Magnesium</keyword>
<evidence type="ECO:0000256" key="8">
    <source>
        <dbReference type="ARBA" id="ARBA00023204"/>
    </source>
</evidence>
<feature type="binding site" evidence="9">
    <location>
        <position position="128"/>
    </location>
    <ligand>
        <name>2-oxoglutarate</name>
        <dbReference type="ChEBI" id="CHEBI:16810"/>
    </ligand>
</feature>
<accession>A0A6L9MUX6</accession>
<evidence type="ECO:0000259" key="10">
    <source>
        <dbReference type="PROSITE" id="PS51471"/>
    </source>
</evidence>
<gene>
    <name evidence="11" type="ORF">GTW09_10125</name>
</gene>
<feature type="binding site" evidence="9">
    <location>
        <begin position="71"/>
        <end position="73"/>
    </location>
    <ligand>
        <name>substrate</name>
    </ligand>
</feature>
<dbReference type="GO" id="GO:0035516">
    <property type="term" value="F:broad specificity oxidative DNA demethylase activity"/>
    <property type="evidence" value="ECO:0007669"/>
    <property type="project" value="TreeGrafter"/>
</dbReference>
<comment type="cofactor">
    <cofactor evidence="1">
        <name>Fe(2+)</name>
        <dbReference type="ChEBI" id="CHEBI:29033"/>
    </cofactor>
</comment>
<dbReference type="PANTHER" id="PTHR31573:SF1">
    <property type="entry name" value="DNA OXIDATIVE DEMETHYLASE ALKBH2"/>
    <property type="match status" value="1"/>
</dbReference>
<feature type="binding site" evidence="9">
    <location>
        <position position="140"/>
    </location>
    <ligand>
        <name>2-oxoglutarate</name>
        <dbReference type="ChEBI" id="CHEBI:16810"/>
    </ligand>
</feature>
<dbReference type="GO" id="GO:0008198">
    <property type="term" value="F:ferrous iron binding"/>
    <property type="evidence" value="ECO:0007669"/>
    <property type="project" value="TreeGrafter"/>
</dbReference>
<evidence type="ECO:0000256" key="4">
    <source>
        <dbReference type="ARBA" id="ARBA00022842"/>
    </source>
</evidence>
<dbReference type="GO" id="GO:0006307">
    <property type="term" value="P:DNA alkylation repair"/>
    <property type="evidence" value="ECO:0007669"/>
    <property type="project" value="TreeGrafter"/>
</dbReference>
<keyword evidence="3" id="KW-0227">DNA damage</keyword>
<feature type="binding site" evidence="9">
    <location>
        <position position="143"/>
    </location>
    <ligand>
        <name>substrate</name>
    </ligand>
</feature>
<dbReference type="InterPro" id="IPR032852">
    <property type="entry name" value="ALKBH2"/>
</dbReference>
<dbReference type="RefSeq" id="WP_163111783.1">
    <property type="nucleotide sequence ID" value="NZ_JAAAWP010000005.1"/>
</dbReference>
<sequence>MPPSNTTGGDRQFSLFEQLDIAENPKKAMRLPLPEADVIYYPAFLNPDTADAFFKALQNELPWQQDSLRMFGKTIPIPRLQSWHGDPECTYTYSGLTMPPNPWTATLTDVRNRCNHVCKTRFNSVLANWYRHGQDSMSLHADDEPELGPNPIIASITLGEARPFIFKHKETKVRHTHVLEHGSLLVMAGATQSHYLHGIAKTVKPIDGRINLTFRRLIVSNSM</sequence>
<evidence type="ECO:0000256" key="2">
    <source>
        <dbReference type="ARBA" id="ARBA00022723"/>
    </source>
</evidence>
<dbReference type="Pfam" id="PF13532">
    <property type="entry name" value="2OG-FeII_Oxy_2"/>
    <property type="match status" value="1"/>
</dbReference>
<feature type="binding site" evidence="9">
    <location>
        <position position="215"/>
    </location>
    <ligand>
        <name>2-oxoglutarate</name>
        <dbReference type="ChEBI" id="CHEBI:16810"/>
    </ligand>
</feature>
<dbReference type="PANTHER" id="PTHR31573">
    <property type="entry name" value="ALPHA-KETOGLUTARATE-DEPENDENT DIOXYGENASE ALKB HOMOLOG 2"/>
    <property type="match status" value="1"/>
</dbReference>
<keyword evidence="8" id="KW-0234">DNA repair</keyword>
<proteinExistence type="predicted"/>
<feature type="binding site" evidence="9">
    <location>
        <begin position="91"/>
        <end position="93"/>
    </location>
    <ligand>
        <name>substrate</name>
    </ligand>
</feature>
<protein>
    <submittedName>
        <fullName evidence="11">Alpha-ketoglutarate-dependent dioxygenase AlkB</fullName>
    </submittedName>
</protein>
<dbReference type="InterPro" id="IPR027450">
    <property type="entry name" value="AlkB-like"/>
</dbReference>